<organism evidence="1 2">
    <name type="scientific">Penicillium flavigenum</name>
    <dbReference type="NCBI Taxonomy" id="254877"/>
    <lineage>
        <taxon>Eukaryota</taxon>
        <taxon>Fungi</taxon>
        <taxon>Dikarya</taxon>
        <taxon>Ascomycota</taxon>
        <taxon>Pezizomycotina</taxon>
        <taxon>Eurotiomycetes</taxon>
        <taxon>Eurotiomycetidae</taxon>
        <taxon>Eurotiales</taxon>
        <taxon>Aspergillaceae</taxon>
        <taxon>Penicillium</taxon>
    </lineage>
</organism>
<sequence>MDATGALSGYPFGTTCFSLSHMQFPKSTLPARSPAKSTTEVPLMPPFVVPPGWKARPRSPSFEYEWDGADSAGQKIARGYGLAPGRPILEDDDASTMIFQSGNKLYIWDVLYHDVYEIASQNIKEVARVLSQEGGYKKLQRRLLDPVEDIG</sequence>
<gene>
    <name evidence="1" type="ORF">PENFLA_c035G10825</name>
</gene>
<reference evidence="2" key="1">
    <citation type="journal article" date="2017" name="Nat. Microbiol.">
        <title>Global analysis of biosynthetic gene clusters reveals vast potential of secondary metabolite production in Penicillium species.</title>
        <authorList>
            <person name="Nielsen J.C."/>
            <person name="Grijseels S."/>
            <person name="Prigent S."/>
            <person name="Ji B."/>
            <person name="Dainat J."/>
            <person name="Nielsen K.F."/>
            <person name="Frisvad J.C."/>
            <person name="Workman M."/>
            <person name="Nielsen J."/>
        </authorList>
    </citation>
    <scope>NUCLEOTIDE SEQUENCE [LARGE SCALE GENOMIC DNA]</scope>
    <source>
        <strain evidence="2">IBT 14082</strain>
    </source>
</reference>
<comment type="caution">
    <text evidence="1">The sequence shown here is derived from an EMBL/GenBank/DDBJ whole genome shotgun (WGS) entry which is preliminary data.</text>
</comment>
<dbReference type="Proteomes" id="UP000191342">
    <property type="component" value="Unassembled WGS sequence"/>
</dbReference>
<protein>
    <submittedName>
        <fullName evidence="1">Uncharacterized protein</fullName>
    </submittedName>
</protein>
<evidence type="ECO:0000313" key="2">
    <source>
        <dbReference type="Proteomes" id="UP000191342"/>
    </source>
</evidence>
<proteinExistence type="predicted"/>
<keyword evidence="2" id="KW-1185">Reference proteome</keyword>
<evidence type="ECO:0000313" key="1">
    <source>
        <dbReference type="EMBL" id="OQE14810.1"/>
    </source>
</evidence>
<dbReference type="OrthoDB" id="5350472at2759"/>
<accession>A0A1V6SM26</accession>
<name>A0A1V6SM26_9EURO</name>
<dbReference type="EMBL" id="MLQL01000035">
    <property type="protein sequence ID" value="OQE14810.1"/>
    <property type="molecule type" value="Genomic_DNA"/>
</dbReference>
<dbReference type="AlphaFoldDB" id="A0A1V6SM26"/>